<dbReference type="PANTHER" id="PTHR10380:SF192">
    <property type="entry name" value="GEO02312P1"/>
    <property type="match status" value="1"/>
</dbReference>
<evidence type="ECO:0000256" key="3">
    <source>
        <dbReference type="PROSITE-ProRule" id="PRU00497"/>
    </source>
</evidence>
<dbReference type="PANTHER" id="PTHR10380">
    <property type="entry name" value="CUTICLE PROTEIN"/>
    <property type="match status" value="1"/>
</dbReference>
<reference evidence="7" key="2">
    <citation type="submission" date="2025-04" db="UniProtKB">
        <authorList>
            <consortium name="RefSeq"/>
        </authorList>
    </citation>
    <scope>IDENTIFICATION</scope>
    <source>
        <strain evidence="7">Ishihara</strain>
        <tissue evidence="7">Whole body</tissue>
    </source>
</reference>
<reference evidence="5" key="1">
    <citation type="journal article" date="2017" name="Nat. Ecol. Evol.">
        <title>Genomic adaptation to polyphagy and insecticides in a major East Asian noctuid pest.</title>
        <authorList>
            <person name="Cheng T."/>
            <person name="Wu J."/>
            <person name="Wu Y."/>
            <person name="Chilukuri R.V."/>
            <person name="Huang L."/>
            <person name="Yamamoto K."/>
            <person name="Feng L."/>
            <person name="Li W."/>
            <person name="Chen Z."/>
            <person name="Guo H."/>
            <person name="Liu J."/>
            <person name="Li S."/>
            <person name="Wang X."/>
            <person name="Peng L."/>
            <person name="Liu D."/>
            <person name="Guo Y."/>
            <person name="Fu B."/>
            <person name="Li Z."/>
            <person name="Liu C."/>
            <person name="Chen Y."/>
            <person name="Tomar A."/>
            <person name="Hilliou F."/>
            <person name="Montagne N."/>
            <person name="Jacquin-Joly E."/>
            <person name="d'Alencon E."/>
            <person name="Seth R.K."/>
            <person name="Bhatnagar R.K."/>
            <person name="Jouraku A."/>
            <person name="Shiotsuki T."/>
            <person name="Kadono-Okuda K."/>
            <person name="Promboon A."/>
            <person name="Smagghe G."/>
            <person name="Arunkumar K.P."/>
            <person name="Kishino H."/>
            <person name="Goldsmith M.R."/>
            <person name="Feng Q."/>
            <person name="Xia Q."/>
            <person name="Mita K."/>
        </authorList>
    </citation>
    <scope>NUCLEOTIDE SEQUENCE [LARGE SCALE GENOMIC DNA]</scope>
    <source>
        <strain evidence="5">Ishihara</strain>
        <tissue evidence="5">Whole body</tissue>
    </source>
</reference>
<dbReference type="InterPro" id="IPR000618">
    <property type="entry name" value="Insect_cuticle"/>
</dbReference>
<evidence type="ECO:0000313" key="5">
    <source>
        <dbReference type="EMBL" id="TKX27764.1"/>
    </source>
</evidence>
<dbReference type="GO" id="GO:0062129">
    <property type="term" value="C:chitin-based extracellular matrix"/>
    <property type="evidence" value="ECO:0007669"/>
    <property type="project" value="TreeGrafter"/>
</dbReference>
<dbReference type="Pfam" id="PF00379">
    <property type="entry name" value="Chitin_bind_4"/>
    <property type="match status" value="1"/>
</dbReference>
<feature type="chain" id="PRO_5044609802" evidence="4">
    <location>
        <begin position="18"/>
        <end position="112"/>
    </location>
</feature>
<dbReference type="OrthoDB" id="6515429at2759"/>
<feature type="signal peptide" evidence="4">
    <location>
        <begin position="1"/>
        <end position="17"/>
    </location>
</feature>
<dbReference type="InterPro" id="IPR050468">
    <property type="entry name" value="Cuticle_Struct_Prot"/>
</dbReference>
<keyword evidence="2 4" id="KW-0732">Signal</keyword>
<name>A0A4U7BGE8_SPOLT</name>
<evidence type="ECO:0000313" key="7">
    <source>
        <dbReference type="RefSeq" id="XP_022816379.1"/>
    </source>
</evidence>
<keyword evidence="6" id="KW-1185">Reference proteome</keyword>
<protein>
    <submittedName>
        <fullName evidence="5">Cuticular protein RR-1</fullName>
    </submittedName>
    <submittedName>
        <fullName evidence="7">Larval cuticle protein 16/17-like</fullName>
    </submittedName>
</protein>
<organism evidence="5">
    <name type="scientific">Spodoptera litura</name>
    <name type="common">Asian cotton leafworm</name>
    <dbReference type="NCBI Taxonomy" id="69820"/>
    <lineage>
        <taxon>Eukaryota</taxon>
        <taxon>Metazoa</taxon>
        <taxon>Ecdysozoa</taxon>
        <taxon>Arthropoda</taxon>
        <taxon>Hexapoda</taxon>
        <taxon>Insecta</taxon>
        <taxon>Pterygota</taxon>
        <taxon>Neoptera</taxon>
        <taxon>Endopterygota</taxon>
        <taxon>Lepidoptera</taxon>
        <taxon>Glossata</taxon>
        <taxon>Ditrysia</taxon>
        <taxon>Noctuoidea</taxon>
        <taxon>Noctuidae</taxon>
        <taxon>Amphipyrinae</taxon>
        <taxon>Spodoptera</taxon>
    </lineage>
</organism>
<dbReference type="KEGG" id="sliu:111349488"/>
<evidence type="ECO:0000256" key="1">
    <source>
        <dbReference type="ARBA" id="ARBA00022460"/>
    </source>
</evidence>
<dbReference type="RefSeq" id="XP_022816379.1">
    <property type="nucleotide sequence ID" value="XM_022960611.1"/>
</dbReference>
<sequence length="112" mass="12100">MKSMIIVALALVAVAAAIPVDEPAKIISANYDSKPDGGYNFNFETENGIKRVEEGSVKDVVDEENKPHSVVVVRGSYSYVNSEGQSEVIDFVADENGYRAEGPSVPKVPARR</sequence>
<dbReference type="PROSITE" id="PS00233">
    <property type="entry name" value="CHIT_BIND_RR_1"/>
    <property type="match status" value="1"/>
</dbReference>
<dbReference type="InterPro" id="IPR031311">
    <property type="entry name" value="CHIT_BIND_RR_consensus"/>
</dbReference>
<dbReference type="PRINTS" id="PR00947">
    <property type="entry name" value="CUTICLE"/>
</dbReference>
<dbReference type="EMBL" id="CM008400">
    <property type="protein sequence ID" value="TKX27764.1"/>
    <property type="molecule type" value="Genomic_DNA"/>
</dbReference>
<keyword evidence="1 3" id="KW-0193">Cuticle</keyword>
<dbReference type="AlphaFoldDB" id="A0A4U7BGE8"/>
<dbReference type="PROSITE" id="PS51155">
    <property type="entry name" value="CHIT_BIND_RR_2"/>
    <property type="match status" value="1"/>
</dbReference>
<gene>
    <name evidence="7" type="primary">LOC111349488</name>
    <name evidence="5" type="ORF">BJG85_SLAki049</name>
</gene>
<dbReference type="Proteomes" id="UP000301870">
    <property type="component" value="Chromosome 9"/>
</dbReference>
<evidence type="ECO:0000313" key="6">
    <source>
        <dbReference type="Proteomes" id="UP000301870"/>
    </source>
</evidence>
<proteinExistence type="predicted"/>
<evidence type="ECO:0000256" key="2">
    <source>
        <dbReference type="ARBA" id="ARBA00022729"/>
    </source>
</evidence>
<dbReference type="GeneID" id="111349488"/>
<dbReference type="GO" id="GO:0008010">
    <property type="term" value="F:structural constituent of chitin-based larval cuticle"/>
    <property type="evidence" value="ECO:0007669"/>
    <property type="project" value="TreeGrafter"/>
</dbReference>
<accession>A0A4U7BGE8</accession>
<evidence type="ECO:0000256" key="4">
    <source>
        <dbReference type="SAM" id="SignalP"/>
    </source>
</evidence>